<evidence type="ECO:0000256" key="2">
    <source>
        <dbReference type="SAM" id="MobiDB-lite"/>
    </source>
</evidence>
<dbReference type="Pfam" id="PF04185">
    <property type="entry name" value="Phosphoesterase"/>
    <property type="match status" value="1"/>
</dbReference>
<dbReference type="AlphaFoldDB" id="A0A518G1C0"/>
<dbReference type="PANTHER" id="PTHR47197:SF3">
    <property type="entry name" value="DIHYDRO-HEME D1 DEHYDROGENASE"/>
    <property type="match status" value="1"/>
</dbReference>
<keyword evidence="4" id="KW-1185">Reference proteome</keyword>
<feature type="region of interest" description="Disordered" evidence="2">
    <location>
        <begin position="821"/>
        <end position="840"/>
    </location>
</feature>
<dbReference type="Gene3D" id="2.130.10.10">
    <property type="entry name" value="YVTN repeat-like/Quinoprotein amine dehydrogenase"/>
    <property type="match status" value="2"/>
</dbReference>
<reference evidence="3 4" key="1">
    <citation type="submission" date="2019-02" db="EMBL/GenBank/DDBJ databases">
        <title>Deep-cultivation of Planctomycetes and their phenomic and genomic characterization uncovers novel biology.</title>
        <authorList>
            <person name="Wiegand S."/>
            <person name="Jogler M."/>
            <person name="Boedeker C."/>
            <person name="Pinto D."/>
            <person name="Vollmers J."/>
            <person name="Rivas-Marin E."/>
            <person name="Kohn T."/>
            <person name="Peeters S.H."/>
            <person name="Heuer A."/>
            <person name="Rast P."/>
            <person name="Oberbeckmann S."/>
            <person name="Bunk B."/>
            <person name="Jeske O."/>
            <person name="Meyerdierks A."/>
            <person name="Storesund J.E."/>
            <person name="Kallscheuer N."/>
            <person name="Luecker S."/>
            <person name="Lage O.M."/>
            <person name="Pohl T."/>
            <person name="Merkel B.J."/>
            <person name="Hornburger P."/>
            <person name="Mueller R.-W."/>
            <person name="Bruemmer F."/>
            <person name="Labrenz M."/>
            <person name="Spormann A.M."/>
            <person name="Op den Camp H."/>
            <person name="Overmann J."/>
            <person name="Amann R."/>
            <person name="Jetten M.S.M."/>
            <person name="Mascher T."/>
            <person name="Medema M.H."/>
            <person name="Devos D.P."/>
            <person name="Kaster A.-K."/>
            <person name="Ovreas L."/>
            <person name="Rohde M."/>
            <person name="Galperin M.Y."/>
            <person name="Jogler C."/>
        </authorList>
    </citation>
    <scope>NUCLEOTIDE SEQUENCE [LARGE SCALE GENOMIC DNA]</scope>
    <source>
        <strain evidence="3 4">Q31a</strain>
    </source>
</reference>
<name>A0A518G1C0_9BACT</name>
<evidence type="ECO:0000256" key="1">
    <source>
        <dbReference type="ARBA" id="ARBA00022801"/>
    </source>
</evidence>
<protein>
    <submittedName>
        <fullName evidence="3">Phosphoesterase family protein</fullName>
    </submittedName>
</protein>
<dbReference type="InterPro" id="IPR017850">
    <property type="entry name" value="Alkaline_phosphatase_core_sf"/>
</dbReference>
<dbReference type="InterPro" id="IPR007312">
    <property type="entry name" value="Phosphoesterase"/>
</dbReference>
<keyword evidence="1" id="KW-0378">Hydrolase</keyword>
<accession>A0A518G1C0</accession>
<evidence type="ECO:0000313" key="4">
    <source>
        <dbReference type="Proteomes" id="UP000318017"/>
    </source>
</evidence>
<dbReference type="OrthoDB" id="9772811at2"/>
<dbReference type="InterPro" id="IPR015943">
    <property type="entry name" value="WD40/YVTN_repeat-like_dom_sf"/>
</dbReference>
<dbReference type="Proteomes" id="UP000318017">
    <property type="component" value="Chromosome"/>
</dbReference>
<sequence>MKPENSTAIPLTLLTWWDVRHVGLVVSLVLWLAGSGRAAPQLESEEPGNVTATPVPGMVGEQASGVLLPTGQLVHPAGELAELKGRPNDLCYSAEVGLVFVKDRAHLHIIDPVQWSILQSLESPGGASLTGIVVSRAGNVYFSNSKQQVHVFVPDGGPAAQNAPADSPGSYVLASSIELPADCFPCGLCLSDDEEQLFVCLSKTNSVAVIDVATSAVEHVVDVGISPFTARFVAGAPGQLFVTNLGGRRARAGERTAPSAGTETPVDERGIANTSMVSVIDLEQMEVVSEVTAELHPTAMAILPGKPQQAATVLITNTNDDSVTLLDSGSLQSRNQLAKPLLDLPFGSMPNSACVSPDGNWLFVGLAGNNAVSVYRLDSERDYATVGLDEPIGYLPTGWFPVALDCSETDLFVANLKGWGSRADMREESKGRNSHDHSGVIQKIPLADILDDALLSQWTAKVLESARVIPVVRAELNAANPAPVVPVPEKLGQPSSFKHVIYVIKENRTYDQVFGDMPAGRGSRALCTFPERVTPNHHALASRFGLLDNYYCNGVLSADGHSWATEGNVTPYLERAFGGFSRSYTFGDDPLTYSSSGFLWDYVLGAGLTFRNYGEMDYAKPPQGMKYQEIWKAHAAGEDLRFEQNIGIERLKRYSSPDYPGWGMMIPDVLRMKRFLTEFEQFKTDGTLPNLSIVYLPQDHLGGGVTSGAHMADNDLALGQLVDAVSHSTFWKNTLIVVNEDDPQNGYDHIDGHRSICLVISAYSRPGVNHHFYNQTSVLRTILHVLGLPPMNQQDARSPLMKECFVNEPNMTPYQVREANIPLNQQPGEESKQSSTERDWRTRLASVPIERTGMKTEQDEDTLNRFVWHEMMGWETPYPAHLSGAHGTGLRKLGLEFDDGSAE</sequence>
<dbReference type="SUPFAM" id="SSF53649">
    <property type="entry name" value="Alkaline phosphatase-like"/>
    <property type="match status" value="1"/>
</dbReference>
<dbReference type="EMBL" id="CP036298">
    <property type="protein sequence ID" value="QDV22395.1"/>
    <property type="molecule type" value="Genomic_DNA"/>
</dbReference>
<organism evidence="3 4">
    <name type="scientific">Aureliella helgolandensis</name>
    <dbReference type="NCBI Taxonomy" id="2527968"/>
    <lineage>
        <taxon>Bacteria</taxon>
        <taxon>Pseudomonadati</taxon>
        <taxon>Planctomycetota</taxon>
        <taxon>Planctomycetia</taxon>
        <taxon>Pirellulales</taxon>
        <taxon>Pirellulaceae</taxon>
        <taxon>Aureliella</taxon>
    </lineage>
</organism>
<proteinExistence type="predicted"/>
<dbReference type="PANTHER" id="PTHR47197">
    <property type="entry name" value="PROTEIN NIRF"/>
    <property type="match status" value="1"/>
</dbReference>
<evidence type="ECO:0000313" key="3">
    <source>
        <dbReference type="EMBL" id="QDV22395.1"/>
    </source>
</evidence>
<dbReference type="SUPFAM" id="SSF51004">
    <property type="entry name" value="C-terminal (heme d1) domain of cytochrome cd1-nitrite reductase"/>
    <property type="match status" value="1"/>
</dbReference>
<dbReference type="KEGG" id="ahel:Q31a_06800"/>
<dbReference type="InterPro" id="IPR051200">
    <property type="entry name" value="Host-pathogen_enzymatic-act"/>
</dbReference>
<dbReference type="Gene3D" id="3.40.720.10">
    <property type="entry name" value="Alkaline Phosphatase, subunit A"/>
    <property type="match status" value="1"/>
</dbReference>
<feature type="compositionally biased region" description="Basic and acidic residues" evidence="2">
    <location>
        <begin position="829"/>
        <end position="840"/>
    </location>
</feature>
<dbReference type="InterPro" id="IPR011048">
    <property type="entry name" value="Haem_d1_sf"/>
</dbReference>
<dbReference type="GO" id="GO:0016788">
    <property type="term" value="F:hydrolase activity, acting on ester bonds"/>
    <property type="evidence" value="ECO:0007669"/>
    <property type="project" value="InterPro"/>
</dbReference>
<gene>
    <name evidence="3" type="ORF">Q31a_06800</name>
</gene>
<dbReference type="RefSeq" id="WP_145073894.1">
    <property type="nucleotide sequence ID" value="NZ_CP036298.1"/>
</dbReference>